<reference evidence="2 3" key="1">
    <citation type="journal article" date="2015" name="Int. J. Syst. Evol. Microbiol.">
        <title>Roseomonas oryzae sp. nov., isolated from paddy rhizosphere soil.</title>
        <authorList>
            <person name="Ramaprasad E.V."/>
            <person name="Sasikala Ch."/>
            <person name="Ramana Ch.V."/>
        </authorList>
    </citation>
    <scope>NUCLEOTIDE SEQUENCE [LARGE SCALE GENOMIC DNA]</scope>
    <source>
        <strain evidence="2 3">KCTC 42542</strain>
    </source>
</reference>
<protein>
    <submittedName>
        <fullName evidence="2">Uncharacterized protein</fullName>
    </submittedName>
</protein>
<dbReference type="AlphaFoldDB" id="A0A5B2TGA1"/>
<evidence type="ECO:0000256" key="1">
    <source>
        <dbReference type="SAM" id="Coils"/>
    </source>
</evidence>
<proteinExistence type="predicted"/>
<name>A0A5B2TGA1_9PROT</name>
<sequence>MDELLVALFGSDARAREGARLLAASHAEGSLSVYALAIIARAPNRVGLKVSQPVPRGKSAAAPAVAAAVGVLVSLLGGPVPAVLRTIRSGLVSTVSEIHRAGLNARFLEQISHDLQPGGAAIIAEVEEDQPSMLDTEIAILGGHAFRHHLEGTLAVVKIEHEVAVLRSEVEKLRAQLRGGQDNDTLKQLSRDRDLELQQARRRAGALAGALRREGLAKVDVLRAQMARLDGGTRTIIEQRATTVRASFEARASSLDQVAEHG</sequence>
<dbReference type="OrthoDB" id="978939at2"/>
<organism evidence="2 3">
    <name type="scientific">Teichococcus oryzae</name>
    <dbReference type="NCBI Taxonomy" id="1608942"/>
    <lineage>
        <taxon>Bacteria</taxon>
        <taxon>Pseudomonadati</taxon>
        <taxon>Pseudomonadota</taxon>
        <taxon>Alphaproteobacteria</taxon>
        <taxon>Acetobacterales</taxon>
        <taxon>Roseomonadaceae</taxon>
        <taxon>Roseomonas</taxon>
    </lineage>
</organism>
<accession>A0A5B2TGA1</accession>
<dbReference type="EMBL" id="VUKA01000005">
    <property type="protein sequence ID" value="KAA2212830.1"/>
    <property type="molecule type" value="Genomic_DNA"/>
</dbReference>
<keyword evidence="1" id="KW-0175">Coiled coil</keyword>
<evidence type="ECO:0000313" key="2">
    <source>
        <dbReference type="EMBL" id="KAA2212830.1"/>
    </source>
</evidence>
<dbReference type="RefSeq" id="WP_149812446.1">
    <property type="nucleotide sequence ID" value="NZ_VUKA01000005.1"/>
</dbReference>
<dbReference type="Proteomes" id="UP000322110">
    <property type="component" value="Unassembled WGS sequence"/>
</dbReference>
<evidence type="ECO:0000313" key="3">
    <source>
        <dbReference type="Proteomes" id="UP000322110"/>
    </source>
</evidence>
<keyword evidence="3" id="KW-1185">Reference proteome</keyword>
<gene>
    <name evidence="2" type="ORF">F0Q34_11895</name>
</gene>
<feature type="coiled-coil region" evidence="1">
    <location>
        <begin position="156"/>
        <end position="183"/>
    </location>
</feature>
<comment type="caution">
    <text evidence="2">The sequence shown here is derived from an EMBL/GenBank/DDBJ whole genome shotgun (WGS) entry which is preliminary data.</text>
</comment>